<dbReference type="InterPro" id="IPR046348">
    <property type="entry name" value="SIS_dom_sf"/>
</dbReference>
<evidence type="ECO:0000259" key="4">
    <source>
        <dbReference type="PROSITE" id="PS51071"/>
    </source>
</evidence>
<gene>
    <name evidence="6" type="ORF">INF28_09740</name>
</gene>
<dbReference type="EMBL" id="JADCKB010000021">
    <property type="protein sequence ID" value="MBE5040739.1"/>
    <property type="molecule type" value="Genomic_DNA"/>
</dbReference>
<dbReference type="GO" id="GO:0003677">
    <property type="term" value="F:DNA binding"/>
    <property type="evidence" value="ECO:0007669"/>
    <property type="project" value="UniProtKB-KW"/>
</dbReference>
<dbReference type="SUPFAM" id="SSF46689">
    <property type="entry name" value="Homeodomain-like"/>
    <property type="match status" value="1"/>
</dbReference>
<reference evidence="6" key="1">
    <citation type="submission" date="2020-10" db="EMBL/GenBank/DDBJ databases">
        <title>ChiBAC.</title>
        <authorList>
            <person name="Zenner C."/>
            <person name="Hitch T.C.A."/>
            <person name="Clavel T."/>
        </authorList>
    </citation>
    <scope>NUCLEOTIDE SEQUENCE</scope>
    <source>
        <strain evidence="6">DSM 107454</strain>
    </source>
</reference>
<evidence type="ECO:0000256" key="1">
    <source>
        <dbReference type="ARBA" id="ARBA00023015"/>
    </source>
</evidence>
<keyword evidence="2" id="KW-0238">DNA-binding</keyword>
<dbReference type="SUPFAM" id="SSF53697">
    <property type="entry name" value="SIS domain"/>
    <property type="match status" value="1"/>
</dbReference>
<dbReference type="InterPro" id="IPR036388">
    <property type="entry name" value="WH-like_DNA-bd_sf"/>
</dbReference>
<name>A0A9D5M4V4_9FIRM</name>
<dbReference type="GO" id="GO:1901135">
    <property type="term" value="P:carbohydrate derivative metabolic process"/>
    <property type="evidence" value="ECO:0007669"/>
    <property type="project" value="InterPro"/>
</dbReference>
<dbReference type="InterPro" id="IPR047640">
    <property type="entry name" value="RpiR-like"/>
</dbReference>
<dbReference type="Gene3D" id="3.40.50.10490">
    <property type="entry name" value="Glucose-6-phosphate isomerase like protein, domain 1"/>
    <property type="match status" value="1"/>
</dbReference>
<dbReference type="GO" id="GO:0003700">
    <property type="term" value="F:DNA-binding transcription factor activity"/>
    <property type="evidence" value="ECO:0007669"/>
    <property type="project" value="InterPro"/>
</dbReference>
<keyword evidence="1" id="KW-0805">Transcription regulation</keyword>
<dbReference type="InterPro" id="IPR000281">
    <property type="entry name" value="HTH_RpiR"/>
</dbReference>
<keyword evidence="7" id="KW-1185">Reference proteome</keyword>
<keyword evidence="3" id="KW-0804">Transcription</keyword>
<dbReference type="PROSITE" id="PS51464">
    <property type="entry name" value="SIS"/>
    <property type="match status" value="1"/>
</dbReference>
<feature type="domain" description="SIS" evidence="5">
    <location>
        <begin position="120"/>
        <end position="250"/>
    </location>
</feature>
<dbReference type="PANTHER" id="PTHR30514">
    <property type="entry name" value="GLUCOKINASE"/>
    <property type="match status" value="1"/>
</dbReference>
<sequence length="278" mass="30320">MNKTSLNIQVLYKEMGKTEKRIADWILAHPGKIISLSIVELAEQCGCSEATIVRFSKRLGLSGYQELKISLAAESGTETVSTSITAGDSAFTIYEKVCNDIYCSLELTKKSLDQEKFSLAAQTICHSDKIVLFGLGNSASVALDASHKFMRTGLNAVAYSDNHMQVIAASHLKENDTAIAVSHSGSSKDIVDALKIAKDHGARTIAITNHGKSPLLKYTDIPLFTSSAETQYNILALNSRIAQLAIIDTLYFYVVYHGSSKTLASIRETEQSLLSKKY</sequence>
<evidence type="ECO:0000259" key="5">
    <source>
        <dbReference type="PROSITE" id="PS51464"/>
    </source>
</evidence>
<accession>A0A9D5M4V4</accession>
<dbReference type="Gene3D" id="1.10.10.10">
    <property type="entry name" value="Winged helix-like DNA-binding domain superfamily/Winged helix DNA-binding domain"/>
    <property type="match status" value="1"/>
</dbReference>
<dbReference type="InterPro" id="IPR001347">
    <property type="entry name" value="SIS_dom"/>
</dbReference>
<dbReference type="AlphaFoldDB" id="A0A9D5M4V4"/>
<evidence type="ECO:0000256" key="2">
    <source>
        <dbReference type="ARBA" id="ARBA00023125"/>
    </source>
</evidence>
<dbReference type="GO" id="GO:0097367">
    <property type="term" value="F:carbohydrate derivative binding"/>
    <property type="evidence" value="ECO:0007669"/>
    <property type="project" value="InterPro"/>
</dbReference>
<dbReference type="PROSITE" id="PS51071">
    <property type="entry name" value="HTH_RPIR"/>
    <property type="match status" value="1"/>
</dbReference>
<evidence type="ECO:0000313" key="6">
    <source>
        <dbReference type="EMBL" id="MBE5040739.1"/>
    </source>
</evidence>
<proteinExistence type="predicted"/>
<organism evidence="6 7">
    <name type="scientific">Ructibacterium gallinarum</name>
    <dbReference type="NCBI Taxonomy" id="2779355"/>
    <lineage>
        <taxon>Bacteria</taxon>
        <taxon>Bacillati</taxon>
        <taxon>Bacillota</taxon>
        <taxon>Clostridia</taxon>
        <taxon>Eubacteriales</taxon>
        <taxon>Oscillospiraceae</taxon>
        <taxon>Ructibacterium</taxon>
    </lineage>
</organism>
<evidence type="ECO:0000313" key="7">
    <source>
        <dbReference type="Proteomes" id="UP000806542"/>
    </source>
</evidence>
<feature type="domain" description="HTH rpiR-type" evidence="4">
    <location>
        <begin position="2"/>
        <end position="78"/>
    </location>
</feature>
<dbReference type="CDD" id="cd05013">
    <property type="entry name" value="SIS_RpiR"/>
    <property type="match status" value="1"/>
</dbReference>
<dbReference type="Proteomes" id="UP000806542">
    <property type="component" value="Unassembled WGS sequence"/>
</dbReference>
<dbReference type="Pfam" id="PF01418">
    <property type="entry name" value="HTH_6"/>
    <property type="match status" value="1"/>
</dbReference>
<comment type="caution">
    <text evidence="6">The sequence shown here is derived from an EMBL/GenBank/DDBJ whole genome shotgun (WGS) entry which is preliminary data.</text>
</comment>
<evidence type="ECO:0000256" key="3">
    <source>
        <dbReference type="ARBA" id="ARBA00023163"/>
    </source>
</evidence>
<dbReference type="Pfam" id="PF01380">
    <property type="entry name" value="SIS"/>
    <property type="match status" value="1"/>
</dbReference>
<dbReference type="InterPro" id="IPR035472">
    <property type="entry name" value="RpiR-like_SIS"/>
</dbReference>
<protein>
    <submittedName>
        <fullName evidence="6">MurR/RpiR family transcriptional regulator</fullName>
    </submittedName>
</protein>
<dbReference type="PANTHER" id="PTHR30514:SF1">
    <property type="entry name" value="HTH-TYPE TRANSCRIPTIONAL REGULATOR HEXR-RELATED"/>
    <property type="match status" value="1"/>
</dbReference>
<dbReference type="InterPro" id="IPR009057">
    <property type="entry name" value="Homeodomain-like_sf"/>
</dbReference>